<comment type="caution">
    <text evidence="2">The sequence shown here is derived from an EMBL/GenBank/DDBJ whole genome shotgun (WGS) entry which is preliminary data.</text>
</comment>
<proteinExistence type="predicted"/>
<protein>
    <submittedName>
        <fullName evidence="2">Uncharacterized protein</fullName>
    </submittedName>
</protein>
<name>A0A843WKR2_COLES</name>
<evidence type="ECO:0000313" key="2">
    <source>
        <dbReference type="EMBL" id="MQM03350.1"/>
    </source>
</evidence>
<sequence>MGYLTHIDSTHELKRGLGIDYLTLDVQSRAEKRYGKTSGTWFSKSVKGSEPQIWGTESLGYDEQTPELRSSPDVGSPILPVQSRARNRYGRTSRAWFSKSAKGLSLKFGGQHPSDMKNKPMNSDRAQMPAVRYFLFKAVREIDTAGLPRLGSRNPRRG</sequence>
<dbReference type="EMBL" id="NMUH01003018">
    <property type="protein sequence ID" value="MQM03350.1"/>
    <property type="molecule type" value="Genomic_DNA"/>
</dbReference>
<accession>A0A843WKR2</accession>
<feature type="region of interest" description="Disordered" evidence="1">
    <location>
        <begin position="62"/>
        <end position="85"/>
    </location>
</feature>
<keyword evidence="3" id="KW-1185">Reference proteome</keyword>
<evidence type="ECO:0000256" key="1">
    <source>
        <dbReference type="SAM" id="MobiDB-lite"/>
    </source>
</evidence>
<dbReference type="Proteomes" id="UP000652761">
    <property type="component" value="Unassembled WGS sequence"/>
</dbReference>
<reference evidence="2" key="1">
    <citation type="submission" date="2017-07" db="EMBL/GenBank/DDBJ databases">
        <title>Taro Niue Genome Assembly and Annotation.</title>
        <authorList>
            <person name="Atibalentja N."/>
            <person name="Keating K."/>
            <person name="Fields C.J."/>
        </authorList>
    </citation>
    <scope>NUCLEOTIDE SEQUENCE</scope>
    <source>
        <strain evidence="2">Niue_2</strain>
        <tissue evidence="2">Leaf</tissue>
    </source>
</reference>
<organism evidence="2 3">
    <name type="scientific">Colocasia esculenta</name>
    <name type="common">Wild taro</name>
    <name type="synonym">Arum esculentum</name>
    <dbReference type="NCBI Taxonomy" id="4460"/>
    <lineage>
        <taxon>Eukaryota</taxon>
        <taxon>Viridiplantae</taxon>
        <taxon>Streptophyta</taxon>
        <taxon>Embryophyta</taxon>
        <taxon>Tracheophyta</taxon>
        <taxon>Spermatophyta</taxon>
        <taxon>Magnoliopsida</taxon>
        <taxon>Liliopsida</taxon>
        <taxon>Araceae</taxon>
        <taxon>Aroideae</taxon>
        <taxon>Colocasieae</taxon>
        <taxon>Colocasia</taxon>
    </lineage>
</organism>
<evidence type="ECO:0000313" key="3">
    <source>
        <dbReference type="Proteomes" id="UP000652761"/>
    </source>
</evidence>
<dbReference type="AlphaFoldDB" id="A0A843WKR2"/>
<gene>
    <name evidence="2" type="ORF">Taro_036131</name>
</gene>